<dbReference type="GO" id="GO:0008270">
    <property type="term" value="F:zinc ion binding"/>
    <property type="evidence" value="ECO:0007669"/>
    <property type="project" value="InterPro"/>
</dbReference>
<organism evidence="2">
    <name type="scientific">Ananas comosus var. bracteatus</name>
    <name type="common">red pineapple</name>
    <dbReference type="NCBI Taxonomy" id="296719"/>
    <lineage>
        <taxon>Eukaryota</taxon>
        <taxon>Viridiplantae</taxon>
        <taxon>Streptophyta</taxon>
        <taxon>Embryophyta</taxon>
        <taxon>Tracheophyta</taxon>
        <taxon>Spermatophyta</taxon>
        <taxon>Magnoliopsida</taxon>
        <taxon>Liliopsida</taxon>
        <taxon>Poales</taxon>
        <taxon>Bromeliaceae</taxon>
        <taxon>Bromelioideae</taxon>
        <taxon>Ananas</taxon>
    </lineage>
</organism>
<evidence type="ECO:0000259" key="1">
    <source>
        <dbReference type="SMART" id="SM00575"/>
    </source>
</evidence>
<sequence length="130" mass="15021">MTCSCKRWDIDGIPYNHTMEAISFRLWDPYDFVEDWFKTSTYRATYNDCVPPLEAKSYGLQYQVNYVTPLELRTRRRPSGPADTYLLQSFSSYLAHRGPSCPAANRAAPPTLRLHLEGTSFICTFNFGLY</sequence>
<name>A0A6V7NFC1_ANACO</name>
<proteinExistence type="predicted"/>
<gene>
    <name evidence="2" type="ORF">CB5_LOCUS474</name>
</gene>
<dbReference type="SMART" id="SM00575">
    <property type="entry name" value="ZnF_PMZ"/>
    <property type="match status" value="1"/>
</dbReference>
<dbReference type="InterPro" id="IPR006564">
    <property type="entry name" value="Znf_PMZ"/>
</dbReference>
<accession>A0A6V7NFC1</accession>
<reference evidence="2" key="1">
    <citation type="submission" date="2020-07" db="EMBL/GenBank/DDBJ databases">
        <authorList>
            <person name="Lin J."/>
        </authorList>
    </citation>
    <scope>NUCLEOTIDE SEQUENCE</scope>
</reference>
<protein>
    <recommendedName>
        <fullName evidence="1">Zinc finger PMZ-type domain-containing protein</fullName>
    </recommendedName>
</protein>
<evidence type="ECO:0000313" key="2">
    <source>
        <dbReference type="EMBL" id="CAD1817263.1"/>
    </source>
</evidence>
<dbReference type="AlphaFoldDB" id="A0A6V7NFC1"/>
<feature type="domain" description="Zinc finger PMZ-type" evidence="1">
    <location>
        <begin position="1"/>
        <end position="28"/>
    </location>
</feature>
<dbReference type="EMBL" id="LR862129">
    <property type="protein sequence ID" value="CAD1817263.1"/>
    <property type="molecule type" value="Genomic_DNA"/>
</dbReference>